<dbReference type="Proteomes" id="UP000435357">
    <property type="component" value="Unassembled WGS sequence"/>
</dbReference>
<organism evidence="2 3">
    <name type="scientific">Salibacter halophilus</name>
    <dbReference type="NCBI Taxonomy" id="1803916"/>
    <lineage>
        <taxon>Bacteria</taxon>
        <taxon>Pseudomonadati</taxon>
        <taxon>Bacteroidota</taxon>
        <taxon>Flavobacteriia</taxon>
        <taxon>Flavobacteriales</taxon>
        <taxon>Salibacteraceae</taxon>
        <taxon>Salibacter</taxon>
    </lineage>
</organism>
<dbReference type="Gene3D" id="2.60.40.10">
    <property type="entry name" value="Immunoglobulins"/>
    <property type="match status" value="2"/>
</dbReference>
<comment type="caution">
    <text evidence="2">The sequence shown here is derived from an EMBL/GenBank/DDBJ whole genome shotgun (WGS) entry which is preliminary data.</text>
</comment>
<evidence type="ECO:0000313" key="2">
    <source>
        <dbReference type="EMBL" id="KAB1062811.1"/>
    </source>
</evidence>
<feature type="domain" description="PKD/Chitinase" evidence="1">
    <location>
        <begin position="193"/>
        <end position="270"/>
    </location>
</feature>
<dbReference type="InterPro" id="IPR022409">
    <property type="entry name" value="PKD/Chitinase_dom"/>
</dbReference>
<accession>A0A6N6M4S8</accession>
<sequence>MNKIVSISIAVASLFLLSCDKDTPEVSSNDVVFYVDGQMGENPISLKGGIDNNFMHTNYNSDSANINSYVGMMAGSDCEMDNPCENALTFKFRANGQSHVDSTLSPQQKTFRSISDSSLAGYNVSFNSNIEPPGGNYKVEWTFSNGETSTSENPTVFFQTPVGTITACMTVTNLDSNTSVTTCNTISPTKSCYADFTYSFSSGGNVTVNAIENGVAPFTYLWDFGNGFMPLNQQPNLNFSGQDTVSACLKIIDAVNCEAIMCKTLLVDSSATSAFTVGNFSYTTSKQYSFNQHDYNEVVVEYVDENGDKYTSQLKEQPGWANFEIVEMESYEQNRFGQNTKRLEFNCNVQLYKVNDVSQKMDFINATGFIGVAHP</sequence>
<dbReference type="RefSeq" id="WP_151169408.1">
    <property type="nucleotide sequence ID" value="NZ_WACR01000010.1"/>
</dbReference>
<protein>
    <recommendedName>
        <fullName evidence="1">PKD/Chitinase domain-containing protein</fullName>
    </recommendedName>
</protein>
<name>A0A6N6M4S8_9FLAO</name>
<feature type="domain" description="PKD/Chitinase" evidence="1">
    <location>
        <begin position="108"/>
        <end position="189"/>
    </location>
</feature>
<gene>
    <name evidence="2" type="ORF">F3059_11535</name>
</gene>
<dbReference type="CDD" id="cd00146">
    <property type="entry name" value="PKD"/>
    <property type="match status" value="1"/>
</dbReference>
<dbReference type="SMART" id="SM00089">
    <property type="entry name" value="PKD"/>
    <property type="match status" value="2"/>
</dbReference>
<dbReference type="PROSITE" id="PS51257">
    <property type="entry name" value="PROKAR_LIPOPROTEIN"/>
    <property type="match status" value="1"/>
</dbReference>
<dbReference type="InterPro" id="IPR035986">
    <property type="entry name" value="PKD_dom_sf"/>
</dbReference>
<dbReference type="AlphaFoldDB" id="A0A6N6M4S8"/>
<evidence type="ECO:0000259" key="1">
    <source>
        <dbReference type="SMART" id="SM00089"/>
    </source>
</evidence>
<dbReference type="EMBL" id="WACR01000010">
    <property type="protein sequence ID" value="KAB1062811.1"/>
    <property type="molecule type" value="Genomic_DNA"/>
</dbReference>
<dbReference type="SUPFAM" id="SSF49299">
    <property type="entry name" value="PKD domain"/>
    <property type="match status" value="2"/>
</dbReference>
<evidence type="ECO:0000313" key="3">
    <source>
        <dbReference type="Proteomes" id="UP000435357"/>
    </source>
</evidence>
<dbReference type="OrthoDB" id="599464at2"/>
<dbReference type="InterPro" id="IPR013783">
    <property type="entry name" value="Ig-like_fold"/>
</dbReference>
<reference evidence="2 3" key="1">
    <citation type="submission" date="2019-09" db="EMBL/GenBank/DDBJ databases">
        <title>Genomes of Cryomorphaceae.</title>
        <authorList>
            <person name="Bowman J.P."/>
        </authorList>
    </citation>
    <scope>NUCLEOTIDE SEQUENCE [LARGE SCALE GENOMIC DNA]</scope>
    <source>
        <strain evidence="2 3">KCTC 52047</strain>
    </source>
</reference>
<proteinExistence type="predicted"/>
<keyword evidence="3" id="KW-1185">Reference proteome</keyword>